<keyword evidence="10" id="KW-1185">Reference proteome</keyword>
<keyword evidence="2" id="KW-0808">Transferase</keyword>
<dbReference type="GO" id="GO:0008033">
    <property type="term" value="P:tRNA processing"/>
    <property type="evidence" value="ECO:0007669"/>
    <property type="project" value="UniProtKB-KW"/>
</dbReference>
<proteinExistence type="inferred from homology"/>
<feature type="compositionally biased region" description="Low complexity" evidence="7">
    <location>
        <begin position="165"/>
        <end position="185"/>
    </location>
</feature>
<feature type="region of interest" description="Disordered" evidence="7">
    <location>
        <begin position="18"/>
        <end position="42"/>
    </location>
</feature>
<evidence type="ECO:0000256" key="7">
    <source>
        <dbReference type="SAM" id="MobiDB-lite"/>
    </source>
</evidence>
<feature type="domain" description="DTW" evidence="8">
    <location>
        <begin position="67"/>
        <end position="260"/>
    </location>
</feature>
<comment type="caution">
    <text evidence="9">The sequence shown here is derived from an EMBL/GenBank/DDBJ whole genome shotgun (WGS) entry which is preliminary data.</text>
</comment>
<keyword evidence="4" id="KW-0819">tRNA processing</keyword>
<comment type="catalytic activity">
    <reaction evidence="6">
        <text>a uridine in tRNA + S-adenosyl-L-methionine = a 3-[(3S)-3-amino-3-carboxypropyl]uridine in tRNA + S-methyl-5'-thioadenosine + H(+)</text>
        <dbReference type="Rhea" id="RHEA:62432"/>
        <dbReference type="Rhea" id="RHEA-COMP:13339"/>
        <dbReference type="Rhea" id="RHEA-COMP:16092"/>
        <dbReference type="ChEBI" id="CHEBI:15378"/>
        <dbReference type="ChEBI" id="CHEBI:17509"/>
        <dbReference type="ChEBI" id="CHEBI:59789"/>
        <dbReference type="ChEBI" id="CHEBI:65315"/>
        <dbReference type="ChEBI" id="CHEBI:82930"/>
        <dbReference type="EC" id="2.5.1.25"/>
    </reaction>
</comment>
<organism evidence="9 10">
    <name type="scientific">Chrysochromulina tobinii</name>
    <dbReference type="NCBI Taxonomy" id="1460289"/>
    <lineage>
        <taxon>Eukaryota</taxon>
        <taxon>Haptista</taxon>
        <taxon>Haptophyta</taxon>
        <taxon>Prymnesiophyceae</taxon>
        <taxon>Prymnesiales</taxon>
        <taxon>Chrysochromulinaceae</taxon>
        <taxon>Chrysochromulina</taxon>
    </lineage>
</organism>
<evidence type="ECO:0000313" key="10">
    <source>
        <dbReference type="Proteomes" id="UP000037460"/>
    </source>
</evidence>
<evidence type="ECO:0000256" key="5">
    <source>
        <dbReference type="ARBA" id="ARBA00034489"/>
    </source>
</evidence>
<dbReference type="InterPro" id="IPR005636">
    <property type="entry name" value="DTW"/>
</dbReference>
<dbReference type="InterPro" id="IPR039262">
    <property type="entry name" value="DTWD2/TAPT"/>
</dbReference>
<evidence type="ECO:0000256" key="1">
    <source>
        <dbReference type="ARBA" id="ARBA00012386"/>
    </source>
</evidence>
<name>A0A0M0LRL4_9EUKA</name>
<dbReference type="PANTHER" id="PTHR21392">
    <property type="entry name" value="TRNA-URIDINE AMINOCARBOXYPROPYLTRANSFERASE 2"/>
    <property type="match status" value="1"/>
</dbReference>
<comment type="similarity">
    <text evidence="5">Belongs to the TDD superfamily. DTWD2 family.</text>
</comment>
<dbReference type="SMART" id="SM01144">
    <property type="entry name" value="DTW"/>
    <property type="match status" value="1"/>
</dbReference>
<dbReference type="AlphaFoldDB" id="A0A0M0LRL4"/>
<reference evidence="10" key="1">
    <citation type="journal article" date="2015" name="PLoS Genet.">
        <title>Genome Sequence and Transcriptome Analyses of Chrysochromulina tobin: Metabolic Tools for Enhanced Algal Fitness in the Prominent Order Prymnesiales (Haptophyceae).</title>
        <authorList>
            <person name="Hovde B.T."/>
            <person name="Deodato C.R."/>
            <person name="Hunsperger H.M."/>
            <person name="Ryken S.A."/>
            <person name="Yost W."/>
            <person name="Jha R.K."/>
            <person name="Patterson J."/>
            <person name="Monnat R.J. Jr."/>
            <person name="Barlow S.B."/>
            <person name="Starkenburg S.R."/>
            <person name="Cattolico R.A."/>
        </authorList>
    </citation>
    <scope>NUCLEOTIDE SEQUENCE</scope>
    <source>
        <strain evidence="10">CCMP291</strain>
    </source>
</reference>
<accession>A0A0M0LRL4</accession>
<sequence>MGSATTLRQLEALISSVRTGELSPRAPTSNGASGDDISEESSPRGRLLARFASIAACTASRDHDAAFGEDVPLAERHAMQMPPLALSHRLWVVTHCKEVLRTTATGKLLLLAHPRATLLVSGLPAHDEELEQLCRQPTTAVLYPSPDALTPAALLERVARIPATASPASGASGSSASEQQPSSTGRVPPSPCLDIVLLDGTWNQVRQIFRTLPDAVPKVVISPKAGSERSVFGTAVRKQGKAREEAGRISTIEAYAQQRRST</sequence>
<dbReference type="Pfam" id="PF03942">
    <property type="entry name" value="DTW"/>
    <property type="match status" value="1"/>
</dbReference>
<evidence type="ECO:0000256" key="4">
    <source>
        <dbReference type="ARBA" id="ARBA00022694"/>
    </source>
</evidence>
<feature type="region of interest" description="Disordered" evidence="7">
    <location>
        <begin position="165"/>
        <end position="189"/>
    </location>
</feature>
<protein>
    <recommendedName>
        <fullName evidence="1">tRNA-uridine aminocarboxypropyltransferase</fullName>
        <ecNumber evidence="1">2.5.1.25</ecNumber>
    </recommendedName>
</protein>
<gene>
    <name evidence="9" type="ORF">Ctob_012465</name>
</gene>
<dbReference type="EMBL" id="JWZX01000112">
    <property type="protein sequence ID" value="KOO53689.1"/>
    <property type="molecule type" value="Genomic_DNA"/>
</dbReference>
<evidence type="ECO:0000256" key="3">
    <source>
        <dbReference type="ARBA" id="ARBA00022691"/>
    </source>
</evidence>
<evidence type="ECO:0000256" key="6">
    <source>
        <dbReference type="ARBA" id="ARBA00048718"/>
    </source>
</evidence>
<dbReference type="GO" id="GO:0016432">
    <property type="term" value="F:tRNA-uridine aminocarboxypropyltransferase activity"/>
    <property type="evidence" value="ECO:0007669"/>
    <property type="project" value="UniProtKB-EC"/>
</dbReference>
<keyword evidence="3" id="KW-0949">S-adenosyl-L-methionine</keyword>
<dbReference type="OrthoDB" id="343463at2759"/>
<evidence type="ECO:0000313" key="9">
    <source>
        <dbReference type="EMBL" id="KOO53689.1"/>
    </source>
</evidence>
<evidence type="ECO:0000256" key="2">
    <source>
        <dbReference type="ARBA" id="ARBA00022679"/>
    </source>
</evidence>
<dbReference type="EC" id="2.5.1.25" evidence="1"/>
<evidence type="ECO:0000259" key="8">
    <source>
        <dbReference type="SMART" id="SM01144"/>
    </source>
</evidence>
<dbReference type="Proteomes" id="UP000037460">
    <property type="component" value="Unassembled WGS sequence"/>
</dbReference>
<dbReference type="PANTHER" id="PTHR21392:SF0">
    <property type="entry name" value="TRNA-URIDINE AMINOCARBOXYPROPYLTRANSFERASE 2"/>
    <property type="match status" value="1"/>
</dbReference>